<accession>A0A1V0SDF1</accession>
<name>A0A1V0SDF1_9VIRU</name>
<reference evidence="1" key="1">
    <citation type="journal article" date="2017" name="Science">
        <title>Giant viruses with an expanded complement of translation system components.</title>
        <authorList>
            <person name="Schulz F."/>
            <person name="Yutin N."/>
            <person name="Ivanova N.N."/>
            <person name="Ortega D.R."/>
            <person name="Lee T.K."/>
            <person name="Vierheilig J."/>
            <person name="Daims H."/>
            <person name="Horn M."/>
            <person name="Wagner M."/>
            <person name="Jensen G.J."/>
            <person name="Kyrpides N.C."/>
            <person name="Koonin E.V."/>
            <person name="Woyke T."/>
        </authorList>
    </citation>
    <scope>NUCLEOTIDE SEQUENCE</scope>
    <source>
        <strain evidence="1">ILV1</strain>
    </source>
</reference>
<proteinExistence type="predicted"/>
<gene>
    <name evidence="1" type="ORF">Indivirus_2_118</name>
</gene>
<evidence type="ECO:0000313" key="1">
    <source>
        <dbReference type="EMBL" id="ARF09739.1"/>
    </source>
</evidence>
<sequence length="48" mass="5763">MVFSKLKNILRSKINNNYKQIIQNIKVSFNKITKTELNNYYNKSLNIK</sequence>
<protein>
    <submittedName>
        <fullName evidence="1">Uncharacterized protein</fullName>
    </submittedName>
</protein>
<organism evidence="1">
    <name type="scientific">Indivirus ILV1</name>
    <dbReference type="NCBI Taxonomy" id="1977633"/>
    <lineage>
        <taxon>Viruses</taxon>
        <taxon>Varidnaviria</taxon>
        <taxon>Bamfordvirae</taxon>
        <taxon>Nucleocytoviricota</taxon>
        <taxon>Megaviricetes</taxon>
        <taxon>Imitervirales</taxon>
        <taxon>Mimiviridae</taxon>
        <taxon>Klosneuvirinae</taxon>
        <taxon>Indivirus</taxon>
    </lineage>
</organism>
<dbReference type="EMBL" id="KY684086">
    <property type="protein sequence ID" value="ARF09739.1"/>
    <property type="molecule type" value="Genomic_DNA"/>
</dbReference>